<comment type="caution">
    <text evidence="1">The sequence shown here is derived from an EMBL/GenBank/DDBJ whole genome shotgun (WGS) entry which is preliminary data.</text>
</comment>
<name>A0ABQ6GEP8_9BACL</name>
<organism evidence="1 2">
    <name type="scientific">Paenibacillus glycanilyticus</name>
    <dbReference type="NCBI Taxonomy" id="126569"/>
    <lineage>
        <taxon>Bacteria</taxon>
        <taxon>Bacillati</taxon>
        <taxon>Bacillota</taxon>
        <taxon>Bacilli</taxon>
        <taxon>Bacillales</taxon>
        <taxon>Paenibacillaceae</taxon>
        <taxon>Paenibacillus</taxon>
    </lineage>
</organism>
<protein>
    <recommendedName>
        <fullName evidence="3">DUF3221 domain-containing protein</fullName>
    </recommendedName>
</protein>
<dbReference type="Gene3D" id="2.40.50.140">
    <property type="entry name" value="Nucleic acid-binding proteins"/>
    <property type="match status" value="1"/>
</dbReference>
<dbReference type="Pfam" id="PF11518">
    <property type="entry name" value="DUF3221"/>
    <property type="match status" value="1"/>
</dbReference>
<accession>A0ABQ6GEP8</accession>
<evidence type="ECO:0000313" key="1">
    <source>
        <dbReference type="EMBL" id="GLX69343.1"/>
    </source>
</evidence>
<sequence length="116" mass="13206">MKRLYLLCLIAAVIGLLMGCSKLADKGDYVVKKTISSNTPEIYVVHEITAKDAKTKSLSYFLTNEDHDDVMIYHVNDRQLYNDLQVGERVTVRAFGYTMLSYPPQAVADEIIRYPK</sequence>
<dbReference type="PROSITE" id="PS51257">
    <property type="entry name" value="PROKAR_LIPOPROTEIN"/>
    <property type="match status" value="1"/>
</dbReference>
<evidence type="ECO:0008006" key="3">
    <source>
        <dbReference type="Google" id="ProtNLM"/>
    </source>
</evidence>
<dbReference type="InterPro" id="IPR021598">
    <property type="entry name" value="DUF3221"/>
</dbReference>
<dbReference type="InterPro" id="IPR012340">
    <property type="entry name" value="NA-bd_OB-fold"/>
</dbReference>
<keyword evidence="2" id="KW-1185">Reference proteome</keyword>
<proteinExistence type="predicted"/>
<gene>
    <name evidence="1" type="ORF">MU1_36880</name>
</gene>
<dbReference type="EMBL" id="BSSQ01000014">
    <property type="protein sequence ID" value="GLX69343.1"/>
    <property type="molecule type" value="Genomic_DNA"/>
</dbReference>
<dbReference type="RefSeq" id="WP_284240108.1">
    <property type="nucleotide sequence ID" value="NZ_BSSQ01000014.1"/>
</dbReference>
<dbReference type="Proteomes" id="UP001157114">
    <property type="component" value="Unassembled WGS sequence"/>
</dbReference>
<evidence type="ECO:0000313" key="2">
    <source>
        <dbReference type="Proteomes" id="UP001157114"/>
    </source>
</evidence>
<reference evidence="1 2" key="1">
    <citation type="submission" date="2023-03" db="EMBL/GenBank/DDBJ databases">
        <title>Draft genome sequence of the bacteria which degrade cell wall of Tricholomamatutake.</title>
        <authorList>
            <person name="Konishi Y."/>
            <person name="Fukuta Y."/>
            <person name="Shirasaka N."/>
        </authorList>
    </citation>
    <scope>NUCLEOTIDE SEQUENCE [LARGE SCALE GENOMIC DNA]</scope>
    <source>
        <strain evidence="2">mu1</strain>
    </source>
</reference>